<dbReference type="InterPro" id="IPR037002">
    <property type="entry name" value="Microviridae_protein_F_sf"/>
</dbReference>
<sequence length="525" mass="59091">MALLPKLSFKAPRRTNRNLSHIVRFTASPGVLDPILTEDILPGDTVKLDIIEDVLTYPTLAPILGSFTVETTVFFTPWRNWYRMLHEDAILSSFDKLTYGTLALMPFHKYNFKQPSTKPLPESSLLAFLGFRPLARFGSSTPDSYTEMFNAHGLISYLDIFRTYFMDPQVNFCFQFFAAGLSRVNCSDIQAIYDEIVNNKGPVELSSIHSGSYYYLGPELMGAHIGKFVRSYAPDVVNVWLDSSSVSQINSGTSVEVVDGKFSIDSLNLASKLKMYFDRIMVSGNRYSGFVGSLFGQKIRRDLNIPQLLGRFSQELSFKNVVQQSASTEGSPLGTLAGFGHSTKRSNRTIKFTAPEFGTLQVIHCIIPHPDYYQRFDPQLKRLSFADCYNPMFDKIGFEPQYSAFRGYTDGTSTSGGDWSTVAGNPFKWVYGYLPAWSSYTSRVNRLLGDFVSTLRYWTLAQPMGVTNAGTSDPNLQTPHSYIMPYLFNYAFADTSKTAQNFLCQVAFGLRMKRPISKSQLPNIR</sequence>
<organism evidence="6">
    <name type="scientific">Microvirus mar14</name>
    <dbReference type="NCBI Taxonomy" id="2851146"/>
    <lineage>
        <taxon>Viruses</taxon>
        <taxon>Monodnaviria</taxon>
        <taxon>Sangervirae</taxon>
        <taxon>Phixviricota</taxon>
        <taxon>Malgrandaviricetes</taxon>
        <taxon>Petitvirales</taxon>
        <taxon>Microviridae</taxon>
    </lineage>
</organism>
<dbReference type="SUPFAM" id="SSF88645">
    <property type="entry name" value="ssDNA viruses"/>
    <property type="match status" value="1"/>
</dbReference>
<evidence type="ECO:0000256" key="4">
    <source>
        <dbReference type="ARBA" id="ARBA00022561"/>
    </source>
</evidence>
<dbReference type="Pfam" id="PF02305">
    <property type="entry name" value="Phage_F"/>
    <property type="match status" value="2"/>
</dbReference>
<name>A0A8F5MIZ5_9VIRU</name>
<evidence type="ECO:0000256" key="1">
    <source>
        <dbReference type="ARBA" id="ARBA00004328"/>
    </source>
</evidence>
<proteinExistence type="inferred from homology"/>
<keyword evidence="4" id="KW-0167">Capsid protein</keyword>
<keyword evidence="5" id="KW-0946">Virion</keyword>
<reference evidence="6" key="1">
    <citation type="submission" date="2021-04" db="EMBL/GenBank/DDBJ databases">
        <title>Genomes of microviruses identified in yellow-bellied marmot fecal samples.</title>
        <authorList>
            <person name="Varsani A."/>
            <person name="Kraberger S."/>
            <person name="Chatterjee A."/>
            <person name="Richet C."/>
            <person name="Fontenele R.S."/>
            <person name="Schmidlin K."/>
            <person name="Blumstein D.T."/>
        </authorList>
    </citation>
    <scope>NUCLEOTIDE SEQUENCE</scope>
    <source>
        <strain evidence="6">Mar14</strain>
    </source>
</reference>
<evidence type="ECO:0000256" key="3">
    <source>
        <dbReference type="ARBA" id="ARBA00022431"/>
    </source>
</evidence>
<keyword evidence="3" id="KW-1140">T=1 icosahedral capsid protein</keyword>
<evidence type="ECO:0000313" key="6">
    <source>
        <dbReference type="EMBL" id="QXN75048.1"/>
    </source>
</evidence>
<dbReference type="Gene3D" id="2.60.169.10">
    <property type="entry name" value="Microviridae F protein"/>
    <property type="match status" value="1"/>
</dbReference>
<comment type="similarity">
    <text evidence="2">Belongs to the microviridae F protein family.</text>
</comment>
<comment type="subcellular location">
    <subcellularLocation>
        <location evidence="1">Virion</location>
    </subcellularLocation>
</comment>
<dbReference type="InterPro" id="IPR003514">
    <property type="entry name" value="Microviridae_protein_F"/>
</dbReference>
<accession>A0A8F5MIZ5</accession>
<evidence type="ECO:0000256" key="2">
    <source>
        <dbReference type="ARBA" id="ARBA00009963"/>
    </source>
</evidence>
<dbReference type="InterPro" id="IPR016184">
    <property type="entry name" value="Capsid/spike_ssDNA_virus"/>
</dbReference>
<dbReference type="GO" id="GO:0005198">
    <property type="term" value="F:structural molecule activity"/>
    <property type="evidence" value="ECO:0007669"/>
    <property type="project" value="InterPro"/>
</dbReference>
<dbReference type="GO" id="GO:0039615">
    <property type="term" value="C:T=1 icosahedral viral capsid"/>
    <property type="evidence" value="ECO:0007669"/>
    <property type="project" value="UniProtKB-KW"/>
</dbReference>
<evidence type="ECO:0000256" key="5">
    <source>
        <dbReference type="ARBA" id="ARBA00022844"/>
    </source>
</evidence>
<protein>
    <submittedName>
        <fullName evidence="6">Major capsid protein</fullName>
    </submittedName>
</protein>
<dbReference type="EMBL" id="MZ089760">
    <property type="protein sequence ID" value="QXN75048.1"/>
    <property type="molecule type" value="Genomic_DNA"/>
</dbReference>